<evidence type="ECO:0000259" key="1">
    <source>
        <dbReference type="Pfam" id="PF13577"/>
    </source>
</evidence>
<dbReference type="OrthoDB" id="1492465at2"/>
<dbReference type="Pfam" id="PF13577">
    <property type="entry name" value="SnoaL_4"/>
    <property type="match status" value="1"/>
</dbReference>
<reference evidence="2 3" key="1">
    <citation type="submission" date="2017-07" db="EMBL/GenBank/DDBJ databases">
        <title>Amycolatopsis antarcticus sp. nov., isolated from the surface of an Antarcticus brown macroalga.</title>
        <authorList>
            <person name="Wang J."/>
            <person name="Leiva S."/>
            <person name="Huang J."/>
            <person name="Huang Y."/>
        </authorList>
    </citation>
    <scope>NUCLEOTIDE SEQUENCE [LARGE SCALE GENOMIC DNA]</scope>
    <source>
        <strain evidence="2 3">AU-G6</strain>
    </source>
</reference>
<dbReference type="InParanoid" id="A0A263D3W4"/>
<dbReference type="Gene3D" id="3.10.450.50">
    <property type="match status" value="1"/>
</dbReference>
<gene>
    <name evidence="2" type="ORF">CFN78_16560</name>
</gene>
<dbReference type="Proteomes" id="UP000242444">
    <property type="component" value="Unassembled WGS sequence"/>
</dbReference>
<dbReference type="EMBL" id="NKYE01000009">
    <property type="protein sequence ID" value="OZM72146.1"/>
    <property type="molecule type" value="Genomic_DNA"/>
</dbReference>
<keyword evidence="3" id="KW-1185">Reference proteome</keyword>
<accession>A0A263D3W4</accession>
<proteinExistence type="predicted"/>
<organism evidence="2 3">
    <name type="scientific">Amycolatopsis antarctica</name>
    <dbReference type="NCBI Taxonomy" id="1854586"/>
    <lineage>
        <taxon>Bacteria</taxon>
        <taxon>Bacillati</taxon>
        <taxon>Actinomycetota</taxon>
        <taxon>Actinomycetes</taxon>
        <taxon>Pseudonocardiales</taxon>
        <taxon>Pseudonocardiaceae</taxon>
        <taxon>Amycolatopsis</taxon>
    </lineage>
</organism>
<sequence length="210" mass="23753">MSSVPHDSVGDVAAVSHLILRERQARDRGWWAPMRDSYRPAAPVFLSWIDGSAEEFVTRSKAMFDAGERPVHRLAPPVVEVHRDRAVAEVGAAIVNHVTIHGVQANLVSHGRLLYQASRTEDRWWIASLTAIYEDSTLTPSLPDTSIPYELAVLRGVRPSYRYLGYYLARSGWSTQQGLYGDDEPDHLHDLYEHAYAWLHNREQAAGRPR</sequence>
<dbReference type="InterPro" id="IPR037401">
    <property type="entry name" value="SnoaL-like"/>
</dbReference>
<dbReference type="RefSeq" id="WP_094863718.1">
    <property type="nucleotide sequence ID" value="NZ_NKYE01000009.1"/>
</dbReference>
<evidence type="ECO:0000313" key="2">
    <source>
        <dbReference type="EMBL" id="OZM72146.1"/>
    </source>
</evidence>
<evidence type="ECO:0000313" key="3">
    <source>
        <dbReference type="Proteomes" id="UP000242444"/>
    </source>
</evidence>
<protein>
    <recommendedName>
        <fullName evidence="1">SnoaL-like domain-containing protein</fullName>
    </recommendedName>
</protein>
<name>A0A263D3W4_9PSEU</name>
<dbReference type="SUPFAM" id="SSF54427">
    <property type="entry name" value="NTF2-like"/>
    <property type="match status" value="1"/>
</dbReference>
<dbReference type="AlphaFoldDB" id="A0A263D3W4"/>
<comment type="caution">
    <text evidence="2">The sequence shown here is derived from an EMBL/GenBank/DDBJ whole genome shotgun (WGS) entry which is preliminary data.</text>
</comment>
<feature type="domain" description="SnoaL-like" evidence="1">
    <location>
        <begin position="10"/>
        <end position="129"/>
    </location>
</feature>
<dbReference type="InterPro" id="IPR032710">
    <property type="entry name" value="NTF2-like_dom_sf"/>
</dbReference>